<evidence type="ECO:0000256" key="10">
    <source>
        <dbReference type="ARBA" id="ARBA00023175"/>
    </source>
</evidence>
<dbReference type="GO" id="GO:0005930">
    <property type="term" value="C:axoneme"/>
    <property type="evidence" value="ECO:0007669"/>
    <property type="project" value="TreeGrafter"/>
</dbReference>
<name>A0A0L0S6I6_ALLM3</name>
<dbReference type="VEuPathDB" id="FungiDB:AMAG_05029"/>
<accession>A0A0L0S6I6</accession>
<dbReference type="GO" id="GO:0005868">
    <property type="term" value="C:cytoplasmic dynein complex"/>
    <property type="evidence" value="ECO:0007669"/>
    <property type="project" value="InterPro"/>
</dbReference>
<dbReference type="eggNOG" id="KOG3929">
    <property type="taxonomic scope" value="Eukaryota"/>
</dbReference>
<keyword evidence="8" id="KW-0243">Dynein</keyword>
<evidence type="ECO:0000313" key="14">
    <source>
        <dbReference type="Proteomes" id="UP000054350"/>
    </source>
</evidence>
<dbReference type="GO" id="GO:0035735">
    <property type="term" value="P:intraciliary transport involved in cilium assembly"/>
    <property type="evidence" value="ECO:0007669"/>
    <property type="project" value="InterPro"/>
</dbReference>
<evidence type="ECO:0000256" key="1">
    <source>
        <dbReference type="ARBA" id="ARBA00004120"/>
    </source>
</evidence>
<keyword evidence="7" id="KW-0970">Cilium biogenesis/degradation</keyword>
<dbReference type="PANTHER" id="PTHR13236:SF0">
    <property type="entry name" value="CYTOPLASMIC DYNEIN 2 LIGHT INTERMEDIATE CHAIN 1"/>
    <property type="match status" value="1"/>
</dbReference>
<keyword evidence="12" id="KW-0966">Cell projection</keyword>
<keyword evidence="14" id="KW-1185">Reference proteome</keyword>
<dbReference type="GO" id="GO:0035721">
    <property type="term" value="P:intraciliary retrograde transport"/>
    <property type="evidence" value="ECO:0007669"/>
    <property type="project" value="InterPro"/>
</dbReference>
<dbReference type="InterPro" id="IPR027417">
    <property type="entry name" value="P-loop_NTPase"/>
</dbReference>
<keyword evidence="6" id="KW-0493">Microtubule</keyword>
<protein>
    <recommendedName>
        <fullName evidence="3">Cytoplasmic dynein 2 light intermediate chain 1</fullName>
    </recommendedName>
</protein>
<comment type="subcellular location">
    <subcellularLocation>
        <location evidence="1">Cytoplasm</location>
        <location evidence="1">Cytoskeleton</location>
        <location evidence="1">Cilium basal body</location>
    </subcellularLocation>
</comment>
<dbReference type="GO" id="GO:0036064">
    <property type="term" value="C:ciliary basal body"/>
    <property type="evidence" value="ECO:0007669"/>
    <property type="project" value="TreeGrafter"/>
</dbReference>
<proteinExistence type="inferred from homology"/>
<reference evidence="13 14" key="1">
    <citation type="submission" date="2009-11" db="EMBL/GenBank/DDBJ databases">
        <title>Annotation of Allomyces macrogynus ATCC 38327.</title>
        <authorList>
            <consortium name="The Broad Institute Genome Sequencing Platform"/>
            <person name="Russ C."/>
            <person name="Cuomo C."/>
            <person name="Burger G."/>
            <person name="Gray M.W."/>
            <person name="Holland P.W.H."/>
            <person name="King N."/>
            <person name="Lang F.B.F."/>
            <person name="Roger A.J."/>
            <person name="Ruiz-Trillo I."/>
            <person name="Young S.K."/>
            <person name="Zeng Q."/>
            <person name="Gargeya S."/>
            <person name="Fitzgerald M."/>
            <person name="Haas B."/>
            <person name="Abouelleil A."/>
            <person name="Alvarado L."/>
            <person name="Arachchi H.M."/>
            <person name="Berlin A."/>
            <person name="Chapman S.B."/>
            <person name="Gearin G."/>
            <person name="Goldberg J."/>
            <person name="Griggs A."/>
            <person name="Gujja S."/>
            <person name="Hansen M."/>
            <person name="Heiman D."/>
            <person name="Howarth C."/>
            <person name="Larimer J."/>
            <person name="Lui A."/>
            <person name="MacDonald P.J.P."/>
            <person name="McCowen C."/>
            <person name="Montmayeur A."/>
            <person name="Murphy C."/>
            <person name="Neiman D."/>
            <person name="Pearson M."/>
            <person name="Priest M."/>
            <person name="Roberts A."/>
            <person name="Saif S."/>
            <person name="Shea T."/>
            <person name="Sisk P."/>
            <person name="Stolte C."/>
            <person name="Sykes S."/>
            <person name="Wortman J."/>
            <person name="Nusbaum C."/>
            <person name="Birren B."/>
        </authorList>
    </citation>
    <scope>NUCLEOTIDE SEQUENCE [LARGE SCALE GENOMIC DNA]</scope>
    <source>
        <strain evidence="13 14">ATCC 38327</strain>
    </source>
</reference>
<dbReference type="InterPro" id="IPR040045">
    <property type="entry name" value="DYNC2LI1"/>
</dbReference>
<keyword evidence="10" id="KW-0505">Motor protein</keyword>
<dbReference type="GO" id="GO:0045504">
    <property type="term" value="F:dynein heavy chain binding"/>
    <property type="evidence" value="ECO:0007669"/>
    <property type="project" value="TreeGrafter"/>
</dbReference>
<dbReference type="PANTHER" id="PTHR13236">
    <property type="entry name" value="DYNEIN 2 LIGHT INTERMEDIATE CHAIN, ISOFORM 2"/>
    <property type="match status" value="1"/>
</dbReference>
<evidence type="ECO:0000256" key="7">
    <source>
        <dbReference type="ARBA" id="ARBA00022794"/>
    </source>
</evidence>
<comment type="similarity">
    <text evidence="2">Belongs to the dynein light intermediate chain family.</text>
</comment>
<evidence type="ECO:0000256" key="9">
    <source>
        <dbReference type="ARBA" id="ARBA00023069"/>
    </source>
</evidence>
<evidence type="ECO:0000256" key="6">
    <source>
        <dbReference type="ARBA" id="ARBA00022701"/>
    </source>
</evidence>
<dbReference type="OMA" id="LQYNVKP"/>
<dbReference type="STRING" id="578462.A0A0L0S6I6"/>
<reference evidence="14" key="2">
    <citation type="submission" date="2009-11" db="EMBL/GenBank/DDBJ databases">
        <title>The Genome Sequence of Allomyces macrogynus strain ATCC 38327.</title>
        <authorList>
            <consortium name="The Broad Institute Genome Sequencing Platform"/>
            <person name="Russ C."/>
            <person name="Cuomo C."/>
            <person name="Shea T."/>
            <person name="Young S.K."/>
            <person name="Zeng Q."/>
            <person name="Koehrsen M."/>
            <person name="Haas B."/>
            <person name="Borodovsky M."/>
            <person name="Guigo R."/>
            <person name="Alvarado L."/>
            <person name="Berlin A."/>
            <person name="Borenstein D."/>
            <person name="Chen Z."/>
            <person name="Engels R."/>
            <person name="Freedman E."/>
            <person name="Gellesch M."/>
            <person name="Goldberg J."/>
            <person name="Griggs A."/>
            <person name="Gujja S."/>
            <person name="Heiman D."/>
            <person name="Hepburn T."/>
            <person name="Howarth C."/>
            <person name="Jen D."/>
            <person name="Larson L."/>
            <person name="Lewis B."/>
            <person name="Mehta T."/>
            <person name="Park D."/>
            <person name="Pearson M."/>
            <person name="Roberts A."/>
            <person name="Saif S."/>
            <person name="Shenoy N."/>
            <person name="Sisk P."/>
            <person name="Stolte C."/>
            <person name="Sykes S."/>
            <person name="Walk T."/>
            <person name="White J."/>
            <person name="Yandava C."/>
            <person name="Burger G."/>
            <person name="Gray M.W."/>
            <person name="Holland P.W.H."/>
            <person name="King N."/>
            <person name="Lang F.B.F."/>
            <person name="Roger A.J."/>
            <person name="Ruiz-Trillo I."/>
            <person name="Lander E."/>
            <person name="Nusbaum C."/>
        </authorList>
    </citation>
    <scope>NUCLEOTIDE SEQUENCE [LARGE SCALE GENOMIC DNA]</scope>
    <source>
        <strain evidence="14">ATCC 38327</strain>
    </source>
</reference>
<evidence type="ECO:0000256" key="8">
    <source>
        <dbReference type="ARBA" id="ARBA00023017"/>
    </source>
</evidence>
<organism evidence="13 14">
    <name type="scientific">Allomyces macrogynus (strain ATCC 38327)</name>
    <name type="common">Allomyces javanicus var. macrogynus</name>
    <dbReference type="NCBI Taxonomy" id="578462"/>
    <lineage>
        <taxon>Eukaryota</taxon>
        <taxon>Fungi</taxon>
        <taxon>Fungi incertae sedis</taxon>
        <taxon>Blastocladiomycota</taxon>
        <taxon>Blastocladiomycetes</taxon>
        <taxon>Blastocladiales</taxon>
        <taxon>Blastocladiaceae</taxon>
        <taxon>Allomyces</taxon>
    </lineage>
</organism>
<keyword evidence="11" id="KW-0206">Cytoskeleton</keyword>
<evidence type="ECO:0000256" key="5">
    <source>
        <dbReference type="ARBA" id="ARBA00022490"/>
    </source>
</evidence>
<evidence type="ECO:0000313" key="13">
    <source>
        <dbReference type="EMBL" id="KNE58218.1"/>
    </source>
</evidence>
<dbReference type="Proteomes" id="UP000054350">
    <property type="component" value="Unassembled WGS sequence"/>
</dbReference>
<evidence type="ECO:0000256" key="2">
    <source>
        <dbReference type="ARBA" id="ARBA00006831"/>
    </source>
</evidence>
<gene>
    <name evidence="13" type="ORF">AMAG_05029</name>
</gene>
<evidence type="ECO:0000256" key="12">
    <source>
        <dbReference type="ARBA" id="ARBA00023273"/>
    </source>
</evidence>
<evidence type="ECO:0000256" key="3">
    <source>
        <dbReference type="ARBA" id="ARBA00018863"/>
    </source>
</evidence>
<keyword evidence="5" id="KW-0963">Cytoplasm</keyword>
<evidence type="ECO:0000256" key="11">
    <source>
        <dbReference type="ARBA" id="ARBA00023212"/>
    </source>
</evidence>
<sequence>MSLATAAAPTPIVTKDLWAVLKDEYKAQQKASEVSSGMDRTTTTTVFIKQRSLIYAQSGHETILAGGKSCGKTALINRFLDKGSDPSPPPTFGLEYTYGRRTRAAANIKDVVPLWDVGGGPAGTKVVTVPLSAATPADLASAIESYLFVLSSRIEELLAGLEKRGSKRPKGMRAFAMKKYTAAAAAAASPASASSLDLSSKTSHPDKSRLALLPIQWALVGTPYDESRDLPSEVRKHVARLMRY</sequence>
<dbReference type="EMBL" id="GG745332">
    <property type="protein sequence ID" value="KNE58218.1"/>
    <property type="molecule type" value="Genomic_DNA"/>
</dbReference>
<evidence type="ECO:0000256" key="4">
    <source>
        <dbReference type="ARBA" id="ARBA00022473"/>
    </source>
</evidence>
<dbReference type="GO" id="GO:0005874">
    <property type="term" value="C:microtubule"/>
    <property type="evidence" value="ECO:0007669"/>
    <property type="project" value="UniProtKB-KW"/>
</dbReference>
<keyword evidence="4" id="KW-0217">Developmental protein</keyword>
<dbReference type="OrthoDB" id="10263060at2759"/>
<keyword evidence="9" id="KW-0969">Cilium</keyword>
<dbReference type="SUPFAM" id="SSF52540">
    <property type="entry name" value="P-loop containing nucleoside triphosphate hydrolases"/>
    <property type="match status" value="1"/>
</dbReference>
<dbReference type="AlphaFoldDB" id="A0A0L0S6I6"/>